<dbReference type="InterPro" id="IPR015424">
    <property type="entry name" value="PyrdxlP-dep_Trfase"/>
</dbReference>
<dbReference type="EMBL" id="CP000252">
    <property type="protein sequence ID" value="ABC78144.1"/>
    <property type="molecule type" value="Genomic_DNA"/>
</dbReference>
<evidence type="ECO:0000256" key="3">
    <source>
        <dbReference type="PIRSR" id="PIRSR000390-2"/>
    </source>
</evidence>
<dbReference type="InterPro" id="IPR015422">
    <property type="entry name" value="PyrdxlP-dep_Trfase_small"/>
</dbReference>
<dbReference type="AlphaFoldDB" id="Q2LVN8"/>
<dbReference type="STRING" id="56780.SYN_00827"/>
<dbReference type="PANTHER" id="PTHR30244">
    <property type="entry name" value="TRANSAMINASE"/>
    <property type="match status" value="1"/>
</dbReference>
<evidence type="ECO:0000256" key="1">
    <source>
        <dbReference type="ARBA" id="ARBA00037999"/>
    </source>
</evidence>
<gene>
    <name evidence="5" type="ORF">SYN_00827</name>
</gene>
<dbReference type="PIRSF" id="PIRSF000390">
    <property type="entry name" value="PLP_StrS"/>
    <property type="match status" value="1"/>
</dbReference>
<name>Q2LVN8_SYNAS</name>
<keyword evidence="6" id="KW-1185">Reference proteome</keyword>
<feature type="modified residue" description="N6-(pyridoxal phosphate)lysine" evidence="3">
    <location>
        <position position="198"/>
    </location>
</feature>
<dbReference type="GO" id="GO:0008483">
    <property type="term" value="F:transaminase activity"/>
    <property type="evidence" value="ECO:0007669"/>
    <property type="project" value="UniProtKB-KW"/>
</dbReference>
<feature type="active site" description="Proton acceptor" evidence="2">
    <location>
        <position position="198"/>
    </location>
</feature>
<evidence type="ECO:0000313" key="6">
    <source>
        <dbReference type="Proteomes" id="UP000001933"/>
    </source>
</evidence>
<dbReference type="OrthoDB" id="9771070at2"/>
<sequence>MIPVNEPLIGEREEDYVRECLRSGWISSSGRFIEDFEEKWAGYCGRKFGIAVSSGTAALQVALGCIGLEPGDRVILPTFTIISCALAVIYNGGVPVLADCDPRTWCLSPEGVKDAIQREVQKGHGKELKAVMPVHIYGHPVDMDSLLELADAYSLTVIEDAAEAHGAEYLTGRSGSNPSWKRCGGLGDLGVFSFYANKAITTGEGGMVVTDDAMFAEKARSLRNLCFRPEQRFLHTEAGHNFRMTNIQAAIGLAQLERIEAILEKKRAIGKAYKERLRDLPGMQLPAEEAWARSIYWMFGIVLEEITGMNAAQLAERLRDQGIDTRPFFLGMHEQPVFQSMGLFRNETYPVAERLSRQGLYLPSGLTLTESQIDEVAEAVKNALC</sequence>
<dbReference type="GO" id="GO:0030170">
    <property type="term" value="F:pyridoxal phosphate binding"/>
    <property type="evidence" value="ECO:0007669"/>
    <property type="project" value="TreeGrafter"/>
</dbReference>
<keyword evidence="5" id="KW-0032">Aminotransferase</keyword>
<keyword evidence="3 4" id="KW-0663">Pyridoxal phosphate</keyword>
<dbReference type="CDD" id="cd00616">
    <property type="entry name" value="AHBA_syn"/>
    <property type="match status" value="1"/>
</dbReference>
<protein>
    <submittedName>
        <fullName evidence="5">Perosamine synthetase</fullName>
        <ecNumber evidence="5">2.6.1.-</ecNumber>
    </submittedName>
</protein>
<dbReference type="InterPro" id="IPR015421">
    <property type="entry name" value="PyrdxlP-dep_Trfase_major"/>
</dbReference>
<dbReference type="Proteomes" id="UP000001933">
    <property type="component" value="Chromosome"/>
</dbReference>
<proteinExistence type="inferred from homology"/>
<organism evidence="5 6">
    <name type="scientific">Syntrophus aciditrophicus (strain SB)</name>
    <dbReference type="NCBI Taxonomy" id="56780"/>
    <lineage>
        <taxon>Bacteria</taxon>
        <taxon>Pseudomonadati</taxon>
        <taxon>Thermodesulfobacteriota</taxon>
        <taxon>Syntrophia</taxon>
        <taxon>Syntrophales</taxon>
        <taxon>Syntrophaceae</taxon>
        <taxon>Syntrophus</taxon>
    </lineage>
</organism>
<dbReference type="EC" id="2.6.1.-" evidence="5"/>
<dbReference type="KEGG" id="sat:SYN_00827"/>
<dbReference type="GO" id="GO:0000271">
    <property type="term" value="P:polysaccharide biosynthetic process"/>
    <property type="evidence" value="ECO:0007669"/>
    <property type="project" value="TreeGrafter"/>
</dbReference>
<dbReference type="Gene3D" id="3.40.640.10">
    <property type="entry name" value="Type I PLP-dependent aspartate aminotransferase-like (Major domain)"/>
    <property type="match status" value="1"/>
</dbReference>
<dbReference type="Pfam" id="PF01041">
    <property type="entry name" value="DegT_DnrJ_EryC1"/>
    <property type="match status" value="1"/>
</dbReference>
<evidence type="ECO:0000256" key="2">
    <source>
        <dbReference type="PIRSR" id="PIRSR000390-1"/>
    </source>
</evidence>
<evidence type="ECO:0000313" key="5">
    <source>
        <dbReference type="EMBL" id="ABC78144.1"/>
    </source>
</evidence>
<reference evidence="5 6" key="1">
    <citation type="journal article" date="2007" name="Proc. Natl. Acad. Sci. U.S.A.">
        <title>The genome of Syntrophus aciditrophicus: life at the thermodynamic limit of microbial growth.</title>
        <authorList>
            <person name="McInerney M.J."/>
            <person name="Rohlin L."/>
            <person name="Mouttaki H."/>
            <person name="Kim U."/>
            <person name="Krupp R.S."/>
            <person name="Rios-Hernandez L."/>
            <person name="Sieber J."/>
            <person name="Struchtemeyer C.G."/>
            <person name="Bhattacharyya A."/>
            <person name="Campbell J.W."/>
            <person name="Gunsalus R.P."/>
        </authorList>
    </citation>
    <scope>NUCLEOTIDE SEQUENCE [LARGE SCALE GENOMIC DNA]</scope>
    <source>
        <strain evidence="5 6">SB</strain>
    </source>
</reference>
<dbReference type="eggNOG" id="COG0399">
    <property type="taxonomic scope" value="Bacteria"/>
</dbReference>
<dbReference type="Gene3D" id="3.90.1150.10">
    <property type="entry name" value="Aspartate Aminotransferase, domain 1"/>
    <property type="match status" value="1"/>
</dbReference>
<dbReference type="InParanoid" id="Q2LVN8"/>
<accession>Q2LVN8</accession>
<comment type="similarity">
    <text evidence="1 4">Belongs to the DegT/DnrJ/EryC1 family.</text>
</comment>
<evidence type="ECO:0000256" key="4">
    <source>
        <dbReference type="RuleBase" id="RU004508"/>
    </source>
</evidence>
<dbReference type="SUPFAM" id="SSF53383">
    <property type="entry name" value="PLP-dependent transferases"/>
    <property type="match status" value="1"/>
</dbReference>
<dbReference type="PANTHER" id="PTHR30244:SF34">
    <property type="entry name" value="DTDP-4-AMINO-4,6-DIDEOXYGALACTOSE TRANSAMINASE"/>
    <property type="match status" value="1"/>
</dbReference>
<keyword evidence="5" id="KW-0808">Transferase</keyword>
<dbReference type="InterPro" id="IPR000653">
    <property type="entry name" value="DegT/StrS_aminotransferase"/>
</dbReference>
<dbReference type="RefSeq" id="WP_011418164.1">
    <property type="nucleotide sequence ID" value="NC_007759.1"/>
</dbReference>
<dbReference type="HOGENOM" id="CLU_033332_2_4_7"/>